<comment type="subcellular location">
    <subcellularLocation>
        <location evidence="2">Cell membrane</location>
        <topology evidence="2">Single-pass membrane protein</topology>
    </subcellularLocation>
</comment>
<evidence type="ECO:0000256" key="8">
    <source>
        <dbReference type="ARBA" id="ARBA00022989"/>
    </source>
</evidence>
<accession>A0A2N5ZI42</accession>
<dbReference type="PANTHER" id="PTHR35091:SF2">
    <property type="entry name" value="FLAGELLAR PROTEIN FLIL"/>
    <property type="match status" value="1"/>
</dbReference>
<evidence type="ECO:0000256" key="5">
    <source>
        <dbReference type="ARBA" id="ARBA00022500"/>
    </source>
</evidence>
<evidence type="ECO:0000256" key="4">
    <source>
        <dbReference type="ARBA" id="ARBA00022475"/>
    </source>
</evidence>
<dbReference type="AlphaFoldDB" id="A0A2N5ZI42"/>
<evidence type="ECO:0000256" key="9">
    <source>
        <dbReference type="ARBA" id="ARBA00023136"/>
    </source>
</evidence>
<comment type="function">
    <text evidence="1 10">Controls the rotational direction of flagella during chemotaxis.</text>
</comment>
<dbReference type="GO" id="GO:0005886">
    <property type="term" value="C:plasma membrane"/>
    <property type="evidence" value="ECO:0007669"/>
    <property type="project" value="UniProtKB-SubCell"/>
</dbReference>
<reference evidence="11 12" key="1">
    <citation type="submission" date="2017-11" db="EMBL/GenBank/DDBJ databases">
        <title>Genome-resolved metagenomics identifies genetic mobility, metabolic interactions, and unexpected diversity in perchlorate-reducing communities.</title>
        <authorList>
            <person name="Barnum T.P."/>
            <person name="Figueroa I.A."/>
            <person name="Carlstrom C.I."/>
            <person name="Lucas L.N."/>
            <person name="Engelbrektson A.L."/>
            <person name="Coates J.D."/>
        </authorList>
    </citation>
    <scope>NUCLEOTIDE SEQUENCE [LARGE SCALE GENOMIC DNA]</scope>
    <source>
        <strain evidence="11">BM706</strain>
    </source>
</reference>
<dbReference type="InterPro" id="IPR005503">
    <property type="entry name" value="FliL"/>
</dbReference>
<evidence type="ECO:0000256" key="7">
    <source>
        <dbReference type="ARBA" id="ARBA00022779"/>
    </source>
</evidence>
<evidence type="ECO:0000256" key="3">
    <source>
        <dbReference type="ARBA" id="ARBA00008281"/>
    </source>
</evidence>
<evidence type="ECO:0000256" key="6">
    <source>
        <dbReference type="ARBA" id="ARBA00022692"/>
    </source>
</evidence>
<evidence type="ECO:0000256" key="10">
    <source>
        <dbReference type="RuleBase" id="RU364125"/>
    </source>
</evidence>
<feature type="transmembrane region" description="Helical" evidence="10">
    <location>
        <begin position="14"/>
        <end position="35"/>
    </location>
</feature>
<gene>
    <name evidence="11" type="ORF">C0601_04800</name>
</gene>
<keyword evidence="6 10" id="KW-0812">Transmembrane</keyword>
<comment type="similarity">
    <text evidence="3 10">Belongs to the FliL family.</text>
</comment>
<sequence>MAEEVKTGNPMVKYLIFGIIGVISIIIVTGIAYGVSKRVLNMQNQVNTEELIIPEKATYDLDEFLVPTSDNNGIIKVKIRLGVSEIEVNEVIGNKLGLVRDVINKILVRITAIEAINHFRDEVLQQEIKLALNKELRPYLGGGVYDGKVRKVVKVYFLDFLVQ</sequence>
<evidence type="ECO:0000313" key="11">
    <source>
        <dbReference type="EMBL" id="PLX18339.1"/>
    </source>
</evidence>
<dbReference type="GO" id="GO:0009425">
    <property type="term" value="C:bacterial-type flagellum basal body"/>
    <property type="evidence" value="ECO:0007669"/>
    <property type="project" value="InterPro"/>
</dbReference>
<name>A0A2N5ZI42_MUIH1</name>
<organism evidence="11 12">
    <name type="scientific">Muiribacterium halophilum</name>
    <dbReference type="NCBI Taxonomy" id="2053465"/>
    <lineage>
        <taxon>Bacteria</taxon>
        <taxon>Candidatus Muiribacteriota</taxon>
        <taxon>Candidatus Muiribacteriia</taxon>
        <taxon>Candidatus Muiribacteriales</taxon>
        <taxon>Candidatus Muiribacteriaceae</taxon>
        <taxon>Candidatus Muiribacterium</taxon>
    </lineage>
</organism>
<dbReference type="Proteomes" id="UP000234857">
    <property type="component" value="Unassembled WGS sequence"/>
</dbReference>
<keyword evidence="7 10" id="KW-0283">Flagellar rotation</keyword>
<proteinExistence type="inferred from homology"/>
<keyword evidence="9 10" id="KW-0472">Membrane</keyword>
<comment type="caution">
    <text evidence="11">The sequence shown here is derived from an EMBL/GenBank/DDBJ whole genome shotgun (WGS) entry which is preliminary data.</text>
</comment>
<keyword evidence="5 10" id="KW-0145">Chemotaxis</keyword>
<dbReference type="GO" id="GO:0006935">
    <property type="term" value="P:chemotaxis"/>
    <property type="evidence" value="ECO:0007669"/>
    <property type="project" value="UniProtKB-KW"/>
</dbReference>
<evidence type="ECO:0000313" key="12">
    <source>
        <dbReference type="Proteomes" id="UP000234857"/>
    </source>
</evidence>
<dbReference type="Pfam" id="PF03748">
    <property type="entry name" value="FliL"/>
    <property type="match status" value="1"/>
</dbReference>
<evidence type="ECO:0000256" key="2">
    <source>
        <dbReference type="ARBA" id="ARBA00004162"/>
    </source>
</evidence>
<evidence type="ECO:0000256" key="1">
    <source>
        <dbReference type="ARBA" id="ARBA00002254"/>
    </source>
</evidence>
<dbReference type="GO" id="GO:0071978">
    <property type="term" value="P:bacterial-type flagellum-dependent swarming motility"/>
    <property type="evidence" value="ECO:0007669"/>
    <property type="project" value="TreeGrafter"/>
</dbReference>
<dbReference type="EMBL" id="PKTG01000064">
    <property type="protein sequence ID" value="PLX18339.1"/>
    <property type="molecule type" value="Genomic_DNA"/>
</dbReference>
<keyword evidence="4 10" id="KW-1003">Cell membrane</keyword>
<protein>
    <recommendedName>
        <fullName evidence="10">Flagellar protein FliL</fullName>
    </recommendedName>
</protein>
<dbReference type="PANTHER" id="PTHR35091">
    <property type="entry name" value="FLAGELLAR PROTEIN FLIL"/>
    <property type="match status" value="1"/>
</dbReference>
<keyword evidence="8 10" id="KW-1133">Transmembrane helix</keyword>